<evidence type="ECO:0000256" key="3">
    <source>
        <dbReference type="ARBA" id="ARBA00022989"/>
    </source>
</evidence>
<dbReference type="PANTHER" id="PTHR47023">
    <property type="entry name" value="SEX PEPTIDE RECEPTOR"/>
    <property type="match status" value="1"/>
</dbReference>
<dbReference type="GO" id="GO:0016020">
    <property type="term" value="C:membrane"/>
    <property type="evidence" value="ECO:0007669"/>
    <property type="project" value="UniProtKB-SubCell"/>
</dbReference>
<feature type="domain" description="G-protein coupled receptors family 1 profile" evidence="6">
    <location>
        <begin position="77"/>
        <end position="365"/>
    </location>
</feature>
<evidence type="ECO:0000256" key="1">
    <source>
        <dbReference type="ARBA" id="ARBA00004370"/>
    </source>
</evidence>
<accession>A0A914CAG2</accession>
<dbReference type="Pfam" id="PF00001">
    <property type="entry name" value="7tm_1"/>
    <property type="match status" value="1"/>
</dbReference>
<feature type="transmembrane region" description="Helical" evidence="5">
    <location>
        <begin position="186"/>
        <end position="206"/>
    </location>
</feature>
<dbReference type="WBParaSite" id="ACRNAN_Path_707.g2658.t1">
    <property type="protein sequence ID" value="ACRNAN_Path_707.g2658.t1"/>
    <property type="gene ID" value="ACRNAN_Path_707.g2658"/>
</dbReference>
<dbReference type="PRINTS" id="PR00237">
    <property type="entry name" value="GPCRRHODOPSN"/>
</dbReference>
<keyword evidence="7" id="KW-1185">Reference proteome</keyword>
<reference evidence="8" key="1">
    <citation type="submission" date="2022-11" db="UniProtKB">
        <authorList>
            <consortium name="WormBaseParasite"/>
        </authorList>
    </citation>
    <scope>IDENTIFICATION</scope>
</reference>
<dbReference type="GO" id="GO:0004930">
    <property type="term" value="F:G protein-coupled receptor activity"/>
    <property type="evidence" value="ECO:0007669"/>
    <property type="project" value="InterPro"/>
</dbReference>
<keyword evidence="4 5" id="KW-0472">Membrane</keyword>
<evidence type="ECO:0000313" key="8">
    <source>
        <dbReference type="WBParaSite" id="ACRNAN_Path_707.g2658.t1"/>
    </source>
</evidence>
<dbReference type="Proteomes" id="UP000887540">
    <property type="component" value="Unplaced"/>
</dbReference>
<dbReference type="PROSITE" id="PS50262">
    <property type="entry name" value="G_PROTEIN_RECEP_F1_2"/>
    <property type="match status" value="1"/>
</dbReference>
<keyword evidence="3 5" id="KW-1133">Transmembrane helix</keyword>
<feature type="transmembrane region" description="Helical" evidence="5">
    <location>
        <begin position="140"/>
        <end position="165"/>
    </location>
</feature>
<dbReference type="SUPFAM" id="SSF81321">
    <property type="entry name" value="Family A G protein-coupled receptor-like"/>
    <property type="match status" value="1"/>
</dbReference>
<dbReference type="CDD" id="cd14978">
    <property type="entry name" value="7tmA_FMRFamide_R-like"/>
    <property type="match status" value="1"/>
</dbReference>
<feature type="transmembrane region" description="Helical" evidence="5">
    <location>
        <begin position="62"/>
        <end position="85"/>
    </location>
</feature>
<dbReference type="AlphaFoldDB" id="A0A914CAG2"/>
<protein>
    <submittedName>
        <fullName evidence="8">G-protein coupled receptors family 1 profile domain-containing protein</fullName>
    </submittedName>
</protein>
<evidence type="ECO:0000256" key="5">
    <source>
        <dbReference type="SAM" id="Phobius"/>
    </source>
</evidence>
<dbReference type="InterPro" id="IPR017452">
    <property type="entry name" value="GPCR_Rhodpsn_7TM"/>
</dbReference>
<sequence length="433" mass="49164">MANQFLEAPVLAQNTSDLLYVVDEYVAVSPMGTRMTKNACKDCLFVIVNIGATVPLEYALPLYGYLLPIFVATTTVINTFIVIVLSQKHLRTPTNYVLTSMAVTDLLTGLTSLPWFLYYYTMKGYLVDQRSGLDSFWCHVYPYLSYILPTVWHTAVIFLTVFLAIQRYVYVCVPGSIHRVCTPLTTRKCVIGIVLFSLLTVMPEIFGKYMEKTNVDGRNECTIRYTSWVLDILGVQLYYSMYYWLRAVVVHFLPCILLIIFTYKLARTIKLSDFINSGIDPPASRKCSIAAGPGRTLHATNRMLSVVCSVFLLLEIPAALIFVLHIAIATKVLTIDPRGYHILNVLLILRNILIVLTSPIQFTIYCSMSEQFRLTVRQLFSSKLLFVPQAQATFHGGKRYSLILVDVEKQEENKRAKAKSSFLQVNHRYVYGL</sequence>
<feature type="transmembrane region" description="Helical" evidence="5">
    <location>
        <begin position="97"/>
        <end position="120"/>
    </location>
</feature>
<evidence type="ECO:0000259" key="6">
    <source>
        <dbReference type="PROSITE" id="PS50262"/>
    </source>
</evidence>
<evidence type="ECO:0000256" key="4">
    <source>
        <dbReference type="ARBA" id="ARBA00023136"/>
    </source>
</evidence>
<feature type="transmembrane region" description="Helical" evidence="5">
    <location>
        <begin position="243"/>
        <end position="263"/>
    </location>
</feature>
<dbReference type="Gene3D" id="1.20.1070.10">
    <property type="entry name" value="Rhodopsin 7-helix transmembrane proteins"/>
    <property type="match status" value="1"/>
</dbReference>
<keyword evidence="2 5" id="KW-0812">Transmembrane</keyword>
<feature type="transmembrane region" description="Helical" evidence="5">
    <location>
        <begin position="304"/>
        <end position="328"/>
    </location>
</feature>
<dbReference type="PANTHER" id="PTHR47023:SF1">
    <property type="entry name" value="SEX PEPTIDE RECEPTOR"/>
    <property type="match status" value="1"/>
</dbReference>
<evidence type="ECO:0000313" key="7">
    <source>
        <dbReference type="Proteomes" id="UP000887540"/>
    </source>
</evidence>
<comment type="subcellular location">
    <subcellularLocation>
        <location evidence="1">Membrane</location>
    </subcellularLocation>
</comment>
<feature type="transmembrane region" description="Helical" evidence="5">
    <location>
        <begin position="348"/>
        <end position="368"/>
    </location>
</feature>
<proteinExistence type="predicted"/>
<organism evidence="7 8">
    <name type="scientific">Acrobeloides nanus</name>
    <dbReference type="NCBI Taxonomy" id="290746"/>
    <lineage>
        <taxon>Eukaryota</taxon>
        <taxon>Metazoa</taxon>
        <taxon>Ecdysozoa</taxon>
        <taxon>Nematoda</taxon>
        <taxon>Chromadorea</taxon>
        <taxon>Rhabditida</taxon>
        <taxon>Tylenchina</taxon>
        <taxon>Cephalobomorpha</taxon>
        <taxon>Cephaloboidea</taxon>
        <taxon>Cephalobidae</taxon>
        <taxon>Acrobeloides</taxon>
    </lineage>
</organism>
<evidence type="ECO:0000256" key="2">
    <source>
        <dbReference type="ARBA" id="ARBA00022692"/>
    </source>
</evidence>
<dbReference type="InterPro" id="IPR000276">
    <property type="entry name" value="GPCR_Rhodpsn"/>
</dbReference>
<name>A0A914CAG2_9BILA</name>
<dbReference type="InterPro" id="IPR053071">
    <property type="entry name" value="GPCR1-related_rcpt"/>
</dbReference>